<organism evidence="2 3">
    <name type="scientific">Podospora australis</name>
    <dbReference type="NCBI Taxonomy" id="1536484"/>
    <lineage>
        <taxon>Eukaryota</taxon>
        <taxon>Fungi</taxon>
        <taxon>Dikarya</taxon>
        <taxon>Ascomycota</taxon>
        <taxon>Pezizomycotina</taxon>
        <taxon>Sordariomycetes</taxon>
        <taxon>Sordariomycetidae</taxon>
        <taxon>Sordariales</taxon>
        <taxon>Podosporaceae</taxon>
        <taxon>Podospora</taxon>
    </lineage>
</organism>
<feature type="compositionally biased region" description="Basic and acidic residues" evidence="1">
    <location>
        <begin position="206"/>
        <end position="216"/>
    </location>
</feature>
<feature type="compositionally biased region" description="Polar residues" evidence="1">
    <location>
        <begin position="127"/>
        <end position="145"/>
    </location>
</feature>
<feature type="compositionally biased region" description="Low complexity" evidence="1">
    <location>
        <begin position="220"/>
        <end position="233"/>
    </location>
</feature>
<comment type="caution">
    <text evidence="2">The sequence shown here is derived from an EMBL/GenBank/DDBJ whole genome shotgun (WGS) entry which is preliminary data.</text>
</comment>
<feature type="region of interest" description="Disordered" evidence="1">
    <location>
        <begin position="641"/>
        <end position="662"/>
    </location>
</feature>
<evidence type="ECO:0000313" key="2">
    <source>
        <dbReference type="EMBL" id="KAK4185337.1"/>
    </source>
</evidence>
<protein>
    <submittedName>
        <fullName evidence="2">Uncharacterized protein</fullName>
    </submittedName>
</protein>
<feature type="compositionally biased region" description="Basic and acidic residues" evidence="1">
    <location>
        <begin position="308"/>
        <end position="326"/>
    </location>
</feature>
<keyword evidence="3" id="KW-1185">Reference proteome</keyword>
<evidence type="ECO:0000256" key="1">
    <source>
        <dbReference type="SAM" id="MobiDB-lite"/>
    </source>
</evidence>
<accession>A0AAN6WS59</accession>
<reference evidence="2" key="2">
    <citation type="submission" date="2023-05" db="EMBL/GenBank/DDBJ databases">
        <authorList>
            <consortium name="Lawrence Berkeley National Laboratory"/>
            <person name="Steindorff A."/>
            <person name="Hensen N."/>
            <person name="Bonometti L."/>
            <person name="Westerberg I."/>
            <person name="Brannstrom I.O."/>
            <person name="Guillou S."/>
            <person name="Cros-Aarteil S."/>
            <person name="Calhoun S."/>
            <person name="Haridas S."/>
            <person name="Kuo A."/>
            <person name="Mondo S."/>
            <person name="Pangilinan J."/>
            <person name="Riley R."/>
            <person name="Labutti K."/>
            <person name="Andreopoulos B."/>
            <person name="Lipzen A."/>
            <person name="Chen C."/>
            <person name="Yanf M."/>
            <person name="Daum C."/>
            <person name="Ng V."/>
            <person name="Clum A."/>
            <person name="Ohm R."/>
            <person name="Martin F."/>
            <person name="Silar P."/>
            <person name="Natvig D."/>
            <person name="Lalanne C."/>
            <person name="Gautier V."/>
            <person name="Ament-Velasquez S.L."/>
            <person name="Kruys A."/>
            <person name="Hutchinson M.I."/>
            <person name="Powell A.J."/>
            <person name="Barry K."/>
            <person name="Miller A.N."/>
            <person name="Grigoriev I.V."/>
            <person name="Debuchy R."/>
            <person name="Gladieux P."/>
            <person name="Thoren M.H."/>
            <person name="Johannesson H."/>
        </authorList>
    </citation>
    <scope>NUCLEOTIDE SEQUENCE</scope>
    <source>
        <strain evidence="2">PSN309</strain>
    </source>
</reference>
<evidence type="ECO:0000313" key="3">
    <source>
        <dbReference type="Proteomes" id="UP001302126"/>
    </source>
</evidence>
<feature type="region of interest" description="Disordered" evidence="1">
    <location>
        <begin position="1"/>
        <end position="541"/>
    </location>
</feature>
<dbReference type="AlphaFoldDB" id="A0AAN6WS59"/>
<feature type="compositionally biased region" description="Pro residues" evidence="1">
    <location>
        <begin position="1"/>
        <end position="15"/>
    </location>
</feature>
<name>A0AAN6WS59_9PEZI</name>
<feature type="compositionally biased region" description="Low complexity" evidence="1">
    <location>
        <begin position="493"/>
        <end position="506"/>
    </location>
</feature>
<feature type="compositionally biased region" description="Basic and acidic residues" evidence="1">
    <location>
        <begin position="454"/>
        <end position="471"/>
    </location>
</feature>
<feature type="compositionally biased region" description="Low complexity" evidence="1">
    <location>
        <begin position="334"/>
        <end position="349"/>
    </location>
</feature>
<reference evidence="2" key="1">
    <citation type="journal article" date="2023" name="Mol. Phylogenet. Evol.">
        <title>Genome-scale phylogeny and comparative genomics of the fungal order Sordariales.</title>
        <authorList>
            <person name="Hensen N."/>
            <person name="Bonometti L."/>
            <person name="Westerberg I."/>
            <person name="Brannstrom I.O."/>
            <person name="Guillou S."/>
            <person name="Cros-Aarteil S."/>
            <person name="Calhoun S."/>
            <person name="Haridas S."/>
            <person name="Kuo A."/>
            <person name="Mondo S."/>
            <person name="Pangilinan J."/>
            <person name="Riley R."/>
            <person name="LaButti K."/>
            <person name="Andreopoulos B."/>
            <person name="Lipzen A."/>
            <person name="Chen C."/>
            <person name="Yan M."/>
            <person name="Daum C."/>
            <person name="Ng V."/>
            <person name="Clum A."/>
            <person name="Steindorff A."/>
            <person name="Ohm R.A."/>
            <person name="Martin F."/>
            <person name="Silar P."/>
            <person name="Natvig D.O."/>
            <person name="Lalanne C."/>
            <person name="Gautier V."/>
            <person name="Ament-Velasquez S.L."/>
            <person name="Kruys A."/>
            <person name="Hutchinson M.I."/>
            <person name="Powell A.J."/>
            <person name="Barry K."/>
            <person name="Miller A.N."/>
            <person name="Grigoriev I.V."/>
            <person name="Debuchy R."/>
            <person name="Gladieux P."/>
            <person name="Hiltunen Thoren M."/>
            <person name="Johannesson H."/>
        </authorList>
    </citation>
    <scope>NUCLEOTIDE SEQUENCE</scope>
    <source>
        <strain evidence="2">PSN309</strain>
    </source>
</reference>
<dbReference type="EMBL" id="MU864453">
    <property type="protein sequence ID" value="KAK4185337.1"/>
    <property type="molecule type" value="Genomic_DNA"/>
</dbReference>
<dbReference type="Proteomes" id="UP001302126">
    <property type="component" value="Unassembled WGS sequence"/>
</dbReference>
<feature type="compositionally biased region" description="Low complexity" evidence="1">
    <location>
        <begin position="35"/>
        <end position="74"/>
    </location>
</feature>
<feature type="compositionally biased region" description="Polar residues" evidence="1">
    <location>
        <begin position="75"/>
        <end position="93"/>
    </location>
</feature>
<feature type="compositionally biased region" description="Polar residues" evidence="1">
    <location>
        <begin position="168"/>
        <end position="187"/>
    </location>
</feature>
<proteinExistence type="predicted"/>
<sequence length="662" mass="70927">MATIAQPPPVSPLPRLPSKSSVPPPPVTVPRRRPVAAPTVQTTTLSAPAPTSLASPTSPDRMPSPGGSISSLLSAYSNHTSESTPRSSTNSETEITRPKDSYSAASPTDFFEDQIPKAAAPAPTFVKTLSSEQGAQTQELKNQQKFLEDLEELPPPPPLKDAQRNRPETPTSLQIQAAQPSAPTHTASPLGDNISPQDQLWRRRSLKTEEKIDVPELKLVSSHGSTGTVVSTHDSVQSASDVSPSRPLPAPPPREQRDVPQLQQPVASRAAPPPRSAPGGLPGRNIKPVPATEQAVPQREVNMGQEASHLREKLKTKKSNESREGAGDTTAMMSPVKSLPPVSPLSAPRLPTPDYGTNDVKSPLLDTVVSPISPALTPELPSEQKPPPPPAIARKALGAPDSQQLRHAKSSPALAPKPSNQSLGVRSPLGLPSSPGPSRDRDASQGQHPGRPVTRVDEDQRQLSAGNRRDQGPLGLHELQPSPRFYGEPRSRPQSPGPSWSKPPSSETGSEITLRGPPSRPEFLDYPLREPDPNAPDQTDNPGAALFPRNWYTPVAGDGILDARPLANKHFRCITNHRIMTPGKQRNNPIACRTCGHKDRNAECYICSSCHLNVCSGCTGLLRRFRGDLKLVLQEMEDKKVAARDQPAAEPGSATAGFLNDD</sequence>
<feature type="compositionally biased region" description="Low complexity" evidence="1">
    <location>
        <begin position="422"/>
        <end position="437"/>
    </location>
</feature>
<gene>
    <name evidence="2" type="ORF">QBC35DRAFT_516969</name>
</gene>